<dbReference type="GO" id="GO:0018580">
    <property type="term" value="F:nitronate monooxygenase activity"/>
    <property type="evidence" value="ECO:0007669"/>
    <property type="project" value="InterPro"/>
</dbReference>
<gene>
    <name evidence="4" type="ORF">AAND1436_LOCUS9289</name>
</gene>
<reference evidence="4" key="1">
    <citation type="submission" date="2021-01" db="EMBL/GenBank/DDBJ databases">
        <authorList>
            <person name="Corre E."/>
            <person name="Pelletier E."/>
            <person name="Niang G."/>
            <person name="Scheremetjew M."/>
            <person name="Finn R."/>
            <person name="Kale V."/>
            <person name="Holt S."/>
            <person name="Cochrane G."/>
            <person name="Meng A."/>
            <person name="Brown T."/>
            <person name="Cohen L."/>
        </authorList>
    </citation>
    <scope>NUCLEOTIDE SEQUENCE</scope>
    <source>
        <strain evidence="4">CCMP2222</strain>
    </source>
</reference>
<dbReference type="Gene3D" id="3.20.20.70">
    <property type="entry name" value="Aldolase class I"/>
    <property type="match status" value="1"/>
</dbReference>
<dbReference type="SUPFAM" id="SSF51412">
    <property type="entry name" value="Inosine monophosphate dehydrogenase (IMPDH)"/>
    <property type="match status" value="1"/>
</dbReference>
<keyword evidence="2" id="KW-0288">FMN</keyword>
<dbReference type="Pfam" id="PF03060">
    <property type="entry name" value="NMO"/>
    <property type="match status" value="1"/>
</dbReference>
<evidence type="ECO:0000256" key="1">
    <source>
        <dbReference type="ARBA" id="ARBA00022630"/>
    </source>
</evidence>
<sequence>MPLVPQCVDLCKGKKNFFGTEIPVVAAGGLFDGRHLAASLAMGATGVWVGTRFIATPEAATSEVHRKNVVKSNSVDTLQTIVYSGRPCRVIKNEYANKWEETPHKIKELTEQGIVPFERDLKDGKAPVYAWGNNIMGQAVGGIKEIMPAGDVVKMFVSQAVDVLQKSPAMLSKL</sequence>
<dbReference type="PANTHER" id="PTHR32332">
    <property type="entry name" value="2-NITROPROPANE DIOXYGENASE"/>
    <property type="match status" value="1"/>
</dbReference>
<keyword evidence="3" id="KW-0560">Oxidoreductase</keyword>
<organism evidence="4">
    <name type="scientific">Alexandrium andersonii</name>
    <dbReference type="NCBI Taxonomy" id="327968"/>
    <lineage>
        <taxon>Eukaryota</taxon>
        <taxon>Sar</taxon>
        <taxon>Alveolata</taxon>
        <taxon>Dinophyceae</taxon>
        <taxon>Gonyaulacales</taxon>
        <taxon>Pyrocystaceae</taxon>
        <taxon>Alexandrium</taxon>
    </lineage>
</organism>
<dbReference type="EMBL" id="HBGQ01018619">
    <property type="protein sequence ID" value="CAD9387532.1"/>
    <property type="molecule type" value="Transcribed_RNA"/>
</dbReference>
<evidence type="ECO:0000256" key="2">
    <source>
        <dbReference type="ARBA" id="ARBA00022643"/>
    </source>
</evidence>
<name>A0A7S2FDC9_9DINO</name>
<keyword evidence="1" id="KW-0285">Flavoprotein</keyword>
<accession>A0A7S2FDC9</accession>
<dbReference type="CDD" id="cd04730">
    <property type="entry name" value="NPD_like"/>
    <property type="match status" value="1"/>
</dbReference>
<proteinExistence type="predicted"/>
<evidence type="ECO:0000256" key="3">
    <source>
        <dbReference type="ARBA" id="ARBA00023002"/>
    </source>
</evidence>
<evidence type="ECO:0000313" key="4">
    <source>
        <dbReference type="EMBL" id="CAD9387532.1"/>
    </source>
</evidence>
<dbReference type="PANTHER" id="PTHR32332:SF31">
    <property type="entry name" value="2-NITROPROPANE DIOXYGENASE FAMILY, PUTATIVE (AFU_ORTHOLOGUE AFUA_2G09850)-RELATED"/>
    <property type="match status" value="1"/>
</dbReference>
<dbReference type="InterPro" id="IPR013785">
    <property type="entry name" value="Aldolase_TIM"/>
</dbReference>
<evidence type="ECO:0008006" key="5">
    <source>
        <dbReference type="Google" id="ProtNLM"/>
    </source>
</evidence>
<dbReference type="InterPro" id="IPR004136">
    <property type="entry name" value="NMO"/>
</dbReference>
<protein>
    <recommendedName>
        <fullName evidence="5">Nitronate monooxygenase domain-containing protein</fullName>
    </recommendedName>
</protein>
<dbReference type="AlphaFoldDB" id="A0A7S2FDC9"/>